<evidence type="ECO:0000313" key="2">
    <source>
        <dbReference type="EMBL" id="KAK1595879.1"/>
    </source>
</evidence>
<evidence type="ECO:0000313" key="3">
    <source>
        <dbReference type="Proteomes" id="UP001230504"/>
    </source>
</evidence>
<dbReference type="RefSeq" id="XP_060416856.1">
    <property type="nucleotide sequence ID" value="XM_060557225.1"/>
</dbReference>
<feature type="transmembrane region" description="Helical" evidence="1">
    <location>
        <begin position="20"/>
        <end position="41"/>
    </location>
</feature>
<keyword evidence="3" id="KW-1185">Reference proteome</keyword>
<dbReference type="Proteomes" id="UP001230504">
    <property type="component" value="Unassembled WGS sequence"/>
</dbReference>
<accession>A0AAD8V7I1</accession>
<keyword evidence="1" id="KW-0812">Transmembrane</keyword>
<feature type="transmembrane region" description="Helical" evidence="1">
    <location>
        <begin position="92"/>
        <end position="112"/>
    </location>
</feature>
<keyword evidence="1" id="KW-1133">Transmembrane helix</keyword>
<name>A0AAD8V7I1_9PEZI</name>
<keyword evidence="1" id="KW-0472">Membrane</keyword>
<evidence type="ECO:0008006" key="4">
    <source>
        <dbReference type="Google" id="ProtNLM"/>
    </source>
</evidence>
<feature type="non-terminal residue" evidence="2">
    <location>
        <position position="119"/>
    </location>
</feature>
<gene>
    <name evidence="2" type="ORF">LY79DRAFT_546318</name>
</gene>
<evidence type="ECO:0000256" key="1">
    <source>
        <dbReference type="SAM" id="Phobius"/>
    </source>
</evidence>
<dbReference type="GeneID" id="85441465"/>
<organism evidence="2 3">
    <name type="scientific">Colletotrichum navitas</name>
    <dbReference type="NCBI Taxonomy" id="681940"/>
    <lineage>
        <taxon>Eukaryota</taxon>
        <taxon>Fungi</taxon>
        <taxon>Dikarya</taxon>
        <taxon>Ascomycota</taxon>
        <taxon>Pezizomycotina</taxon>
        <taxon>Sordariomycetes</taxon>
        <taxon>Hypocreomycetidae</taxon>
        <taxon>Glomerellales</taxon>
        <taxon>Glomerellaceae</taxon>
        <taxon>Colletotrichum</taxon>
        <taxon>Colletotrichum graminicola species complex</taxon>
    </lineage>
</organism>
<proteinExistence type="predicted"/>
<comment type="caution">
    <text evidence="2">The sequence shown here is derived from an EMBL/GenBank/DDBJ whole genome shotgun (WGS) entry which is preliminary data.</text>
</comment>
<dbReference type="EMBL" id="JAHLJV010000014">
    <property type="protein sequence ID" value="KAK1595879.1"/>
    <property type="molecule type" value="Genomic_DNA"/>
</dbReference>
<protein>
    <recommendedName>
        <fullName evidence="4">Transmembrane protein</fullName>
    </recommendedName>
</protein>
<sequence length="119" mass="13600">MMSATVGLSNNAFEFQTTAAFHVFFSLYFLPVLHCSALAALHTYRLRCTRSLVSKRVTTWTERRGGGVGGVLLWKRPLEADPRLILDFSENIRSCLSFGSCFFVFCIVYIWWQGYSAVW</sequence>
<reference evidence="2" key="1">
    <citation type="submission" date="2021-06" db="EMBL/GenBank/DDBJ databases">
        <title>Comparative genomics, transcriptomics and evolutionary studies reveal genomic signatures of adaptation to plant cell wall in hemibiotrophic fungi.</title>
        <authorList>
            <consortium name="DOE Joint Genome Institute"/>
            <person name="Baroncelli R."/>
            <person name="Diaz J.F."/>
            <person name="Benocci T."/>
            <person name="Peng M."/>
            <person name="Battaglia E."/>
            <person name="Haridas S."/>
            <person name="Andreopoulos W."/>
            <person name="Labutti K."/>
            <person name="Pangilinan J."/>
            <person name="Floch G.L."/>
            <person name="Makela M.R."/>
            <person name="Henrissat B."/>
            <person name="Grigoriev I.V."/>
            <person name="Crouch J.A."/>
            <person name="De Vries R.P."/>
            <person name="Sukno S.A."/>
            <person name="Thon M.R."/>
        </authorList>
    </citation>
    <scope>NUCLEOTIDE SEQUENCE</scope>
    <source>
        <strain evidence="2">CBS 125086</strain>
    </source>
</reference>
<dbReference type="AlphaFoldDB" id="A0AAD8V7I1"/>